<feature type="region of interest" description="Disordered" evidence="1">
    <location>
        <begin position="54"/>
        <end position="78"/>
    </location>
</feature>
<dbReference type="OrthoDB" id="3631934at2"/>
<reference evidence="2 3" key="1">
    <citation type="submission" date="2019-06" db="EMBL/GenBank/DDBJ databases">
        <title>Sequencing the genomes of 1000 actinobacteria strains.</title>
        <authorList>
            <person name="Klenk H.-P."/>
        </authorList>
    </citation>
    <scope>NUCLEOTIDE SEQUENCE [LARGE SCALE GENOMIC DNA]</scope>
    <source>
        <strain evidence="2 3">DSM 26477</strain>
    </source>
</reference>
<accession>A0A542YGD8</accession>
<organism evidence="2 3">
    <name type="scientific">Homoserinimonas aerilata</name>
    <dbReference type="NCBI Taxonomy" id="1162970"/>
    <lineage>
        <taxon>Bacteria</taxon>
        <taxon>Bacillati</taxon>
        <taxon>Actinomycetota</taxon>
        <taxon>Actinomycetes</taxon>
        <taxon>Micrococcales</taxon>
        <taxon>Microbacteriaceae</taxon>
        <taxon>Homoserinimonas</taxon>
    </lineage>
</organism>
<evidence type="ECO:0000313" key="2">
    <source>
        <dbReference type="EMBL" id="TQL47147.1"/>
    </source>
</evidence>
<protein>
    <recommendedName>
        <fullName evidence="4">Ferrous iron transport protein A</fullName>
    </recommendedName>
</protein>
<evidence type="ECO:0000256" key="1">
    <source>
        <dbReference type="SAM" id="MobiDB-lite"/>
    </source>
</evidence>
<keyword evidence="3" id="KW-1185">Reference proteome</keyword>
<evidence type="ECO:0000313" key="3">
    <source>
        <dbReference type="Proteomes" id="UP000317998"/>
    </source>
</evidence>
<evidence type="ECO:0008006" key="4">
    <source>
        <dbReference type="Google" id="ProtNLM"/>
    </source>
</evidence>
<comment type="caution">
    <text evidence="2">The sequence shown here is derived from an EMBL/GenBank/DDBJ whole genome shotgun (WGS) entry which is preliminary data.</text>
</comment>
<dbReference type="AlphaFoldDB" id="A0A542YGD8"/>
<dbReference type="Proteomes" id="UP000317998">
    <property type="component" value="Unassembled WGS sequence"/>
</dbReference>
<dbReference type="EMBL" id="VFOM01000001">
    <property type="protein sequence ID" value="TQL47147.1"/>
    <property type="molecule type" value="Genomic_DNA"/>
</dbReference>
<name>A0A542YGD8_9MICO</name>
<dbReference type="RefSeq" id="WP_141879432.1">
    <property type="nucleotide sequence ID" value="NZ_VFOM01000001.1"/>
</dbReference>
<proteinExistence type="predicted"/>
<sequence>MTHPVDLIRAVPLGTRMTVRRRIPGGFSDALGELIARSDDDCTVETRRGPVTIPLSEVSAAKQVPPPPPRRAPRRPPA</sequence>
<gene>
    <name evidence="2" type="ORF">FB562_0195</name>
</gene>